<evidence type="ECO:0000313" key="3">
    <source>
        <dbReference type="WBParaSite" id="sdigi.contig77.g3746.t1"/>
    </source>
</evidence>
<dbReference type="WBParaSite" id="sdigi.contig77.g3746.t1">
    <property type="protein sequence ID" value="sdigi.contig77.g3746.t1"/>
    <property type="gene ID" value="sdigi.contig77.g3746"/>
</dbReference>
<sequence>MTATPHFLFAAMAKLHHTAASANLRQNSSVSPKEASVSPLVQQQQSDLCIQKPCKESESSSPKCKSSPRFVDSVALRAEVFSPYCRMVTSGNYSTTSTHISDTMNNVKRRRKPDGNLFLSFR</sequence>
<dbReference type="Proteomes" id="UP000887581">
    <property type="component" value="Unplaced"/>
</dbReference>
<evidence type="ECO:0000313" key="2">
    <source>
        <dbReference type="Proteomes" id="UP000887581"/>
    </source>
</evidence>
<dbReference type="AlphaFoldDB" id="A0A915Q519"/>
<keyword evidence="2" id="KW-1185">Reference proteome</keyword>
<feature type="region of interest" description="Disordered" evidence="1">
    <location>
        <begin position="24"/>
        <end position="46"/>
    </location>
</feature>
<protein>
    <submittedName>
        <fullName evidence="3">Uncharacterized protein</fullName>
    </submittedName>
</protein>
<proteinExistence type="predicted"/>
<evidence type="ECO:0000256" key="1">
    <source>
        <dbReference type="SAM" id="MobiDB-lite"/>
    </source>
</evidence>
<name>A0A915Q519_9BILA</name>
<reference evidence="3" key="1">
    <citation type="submission" date="2022-11" db="UniProtKB">
        <authorList>
            <consortium name="WormBaseParasite"/>
        </authorList>
    </citation>
    <scope>IDENTIFICATION</scope>
</reference>
<organism evidence="2 3">
    <name type="scientific">Setaria digitata</name>
    <dbReference type="NCBI Taxonomy" id="48799"/>
    <lineage>
        <taxon>Eukaryota</taxon>
        <taxon>Metazoa</taxon>
        <taxon>Ecdysozoa</taxon>
        <taxon>Nematoda</taxon>
        <taxon>Chromadorea</taxon>
        <taxon>Rhabditida</taxon>
        <taxon>Spirurina</taxon>
        <taxon>Spiruromorpha</taxon>
        <taxon>Filarioidea</taxon>
        <taxon>Setariidae</taxon>
        <taxon>Setaria</taxon>
    </lineage>
</organism>
<accession>A0A915Q519</accession>